<keyword evidence="2" id="KW-1185">Reference proteome</keyword>
<dbReference type="EMBL" id="JAQIZT010000006">
    <property type="protein sequence ID" value="KAJ6994490.1"/>
    <property type="molecule type" value="Genomic_DNA"/>
</dbReference>
<dbReference type="AlphaFoldDB" id="A0AAD6QQR4"/>
<comment type="caution">
    <text evidence="1">The sequence shown here is derived from an EMBL/GenBank/DDBJ whole genome shotgun (WGS) entry which is preliminary data.</text>
</comment>
<accession>A0AAD6QQR4</accession>
<proteinExistence type="predicted"/>
<evidence type="ECO:0000313" key="1">
    <source>
        <dbReference type="EMBL" id="KAJ6994490.1"/>
    </source>
</evidence>
<protein>
    <submittedName>
        <fullName evidence="1">Uncharacterized protein</fullName>
    </submittedName>
</protein>
<reference evidence="1" key="1">
    <citation type="journal article" date="2023" name="Mol. Ecol. Resour.">
        <title>Chromosome-level genome assembly of a triploid poplar Populus alba 'Berolinensis'.</title>
        <authorList>
            <person name="Chen S."/>
            <person name="Yu Y."/>
            <person name="Wang X."/>
            <person name="Wang S."/>
            <person name="Zhang T."/>
            <person name="Zhou Y."/>
            <person name="He R."/>
            <person name="Meng N."/>
            <person name="Wang Y."/>
            <person name="Liu W."/>
            <person name="Liu Z."/>
            <person name="Liu J."/>
            <person name="Guo Q."/>
            <person name="Huang H."/>
            <person name="Sederoff R.R."/>
            <person name="Wang G."/>
            <person name="Qu G."/>
            <person name="Chen S."/>
        </authorList>
    </citation>
    <scope>NUCLEOTIDE SEQUENCE</scope>
    <source>
        <strain evidence="1">SC-2020</strain>
    </source>
</reference>
<dbReference type="Proteomes" id="UP001164929">
    <property type="component" value="Chromosome 6"/>
</dbReference>
<sequence>MVACTACTPNVHTPTSTILSITTFLEEHSSQRTPLFFKAPNISRTWYAYDVWNINEPTL</sequence>
<gene>
    <name evidence="1" type="ORF">NC653_017339</name>
</gene>
<organism evidence="1 2">
    <name type="scientific">Populus alba x Populus x berolinensis</name>
    <dbReference type="NCBI Taxonomy" id="444605"/>
    <lineage>
        <taxon>Eukaryota</taxon>
        <taxon>Viridiplantae</taxon>
        <taxon>Streptophyta</taxon>
        <taxon>Embryophyta</taxon>
        <taxon>Tracheophyta</taxon>
        <taxon>Spermatophyta</taxon>
        <taxon>Magnoliopsida</taxon>
        <taxon>eudicotyledons</taxon>
        <taxon>Gunneridae</taxon>
        <taxon>Pentapetalae</taxon>
        <taxon>rosids</taxon>
        <taxon>fabids</taxon>
        <taxon>Malpighiales</taxon>
        <taxon>Salicaceae</taxon>
        <taxon>Saliceae</taxon>
        <taxon>Populus</taxon>
    </lineage>
</organism>
<name>A0AAD6QQR4_9ROSI</name>
<evidence type="ECO:0000313" key="2">
    <source>
        <dbReference type="Proteomes" id="UP001164929"/>
    </source>
</evidence>